<name>A0ABX7C541_9HYPH</name>
<organism evidence="2 3">
    <name type="scientific">Devosia rhizoryzae</name>
    <dbReference type="NCBI Taxonomy" id="2774137"/>
    <lineage>
        <taxon>Bacteria</taxon>
        <taxon>Pseudomonadati</taxon>
        <taxon>Pseudomonadota</taxon>
        <taxon>Alphaproteobacteria</taxon>
        <taxon>Hyphomicrobiales</taxon>
        <taxon>Devosiaceae</taxon>
        <taxon>Devosia</taxon>
    </lineage>
</organism>
<evidence type="ECO:0000256" key="1">
    <source>
        <dbReference type="SAM" id="MobiDB-lite"/>
    </source>
</evidence>
<feature type="region of interest" description="Disordered" evidence="1">
    <location>
        <begin position="45"/>
        <end position="65"/>
    </location>
</feature>
<keyword evidence="3" id="KW-1185">Reference proteome</keyword>
<dbReference type="EMBL" id="CP068046">
    <property type="protein sequence ID" value="QQR39364.1"/>
    <property type="molecule type" value="Genomic_DNA"/>
</dbReference>
<gene>
    <name evidence="2" type="ORF">JI748_16860</name>
</gene>
<reference evidence="2 3" key="1">
    <citation type="submission" date="2021-01" db="EMBL/GenBank/DDBJ databases">
        <title>Genome seq and assembly of Devosia sp. LEGU1.</title>
        <authorList>
            <person name="Chhetri G."/>
        </authorList>
    </citation>
    <scope>NUCLEOTIDE SEQUENCE [LARGE SCALE GENOMIC DNA]</scope>
    <source>
        <strain evidence="2 3">LEGU1</strain>
    </source>
</reference>
<feature type="compositionally biased region" description="Polar residues" evidence="1">
    <location>
        <begin position="7"/>
        <end position="19"/>
    </location>
</feature>
<evidence type="ECO:0000313" key="2">
    <source>
        <dbReference type="EMBL" id="QQR39364.1"/>
    </source>
</evidence>
<feature type="region of interest" description="Disordered" evidence="1">
    <location>
        <begin position="1"/>
        <end position="29"/>
    </location>
</feature>
<sequence>MSDLDQSETLSALPVTTGTVDPRPSLARSAPTAAFVSQLIAARDRMAPQRARRQGTPEAATSAYNNGARIAERRMPAGYRKTVVV</sequence>
<dbReference type="Proteomes" id="UP000595857">
    <property type="component" value="Chromosome"/>
</dbReference>
<accession>A0ABX7C541</accession>
<protein>
    <submittedName>
        <fullName evidence="2">Uncharacterized protein</fullName>
    </submittedName>
</protein>
<evidence type="ECO:0000313" key="3">
    <source>
        <dbReference type="Proteomes" id="UP000595857"/>
    </source>
</evidence>
<dbReference type="RefSeq" id="WP_201633390.1">
    <property type="nucleotide sequence ID" value="NZ_CP068046.1"/>
</dbReference>
<proteinExistence type="predicted"/>